<sequence>MLVSLIHGLQKETELFTGKWLNLAGSGRESAYEYGI</sequence>
<name>A6J7B2_RAT</name>
<dbReference type="EMBL" id="CH473977">
    <property type="protein sequence ID" value="EDL98262.1"/>
    <property type="molecule type" value="Genomic_DNA"/>
</dbReference>
<organism evidence="1 2">
    <name type="scientific">Rattus norvegicus</name>
    <name type="common">Rat</name>
    <dbReference type="NCBI Taxonomy" id="10116"/>
    <lineage>
        <taxon>Eukaryota</taxon>
        <taxon>Metazoa</taxon>
        <taxon>Chordata</taxon>
        <taxon>Craniata</taxon>
        <taxon>Vertebrata</taxon>
        <taxon>Euteleostomi</taxon>
        <taxon>Mammalia</taxon>
        <taxon>Eutheria</taxon>
        <taxon>Euarchontoglires</taxon>
        <taxon>Glires</taxon>
        <taxon>Rodentia</taxon>
        <taxon>Myomorpha</taxon>
        <taxon>Muroidea</taxon>
        <taxon>Muridae</taxon>
        <taxon>Murinae</taxon>
        <taxon>Rattus</taxon>
    </lineage>
</organism>
<reference evidence="2" key="1">
    <citation type="submission" date="2005-09" db="EMBL/GenBank/DDBJ databases">
        <authorList>
            <person name="Mural R.J."/>
            <person name="Li P.W."/>
            <person name="Adams M.D."/>
            <person name="Amanatides P.G."/>
            <person name="Baden-Tillson H."/>
            <person name="Barnstead M."/>
            <person name="Chin S.H."/>
            <person name="Dew I."/>
            <person name="Evans C.A."/>
            <person name="Ferriera S."/>
            <person name="Flanigan M."/>
            <person name="Fosler C."/>
            <person name="Glodek A."/>
            <person name="Gu Z."/>
            <person name="Holt R.A."/>
            <person name="Jennings D."/>
            <person name="Kraft C.L."/>
            <person name="Lu F."/>
            <person name="Nguyen T."/>
            <person name="Nusskern D.R."/>
            <person name="Pfannkoch C.M."/>
            <person name="Sitter C."/>
            <person name="Sutton G.G."/>
            <person name="Venter J.C."/>
            <person name="Wang Z."/>
            <person name="Woodage T."/>
            <person name="Zheng X.H."/>
            <person name="Zhong F."/>
        </authorList>
    </citation>
    <scope>NUCLEOTIDE SEQUENCE [LARGE SCALE GENOMIC DNA]</scope>
    <source>
        <strain>BN</strain>
        <strain evidence="2">Sprague-Dawley</strain>
    </source>
</reference>
<evidence type="ECO:0000313" key="2">
    <source>
        <dbReference type="Proteomes" id="UP000234681"/>
    </source>
</evidence>
<accession>A6J7B2</accession>
<proteinExistence type="predicted"/>
<gene>
    <name evidence="1" type="ORF">rCG_43948</name>
</gene>
<protein>
    <submittedName>
        <fullName evidence="1">RCG43948</fullName>
    </submittedName>
</protein>
<evidence type="ECO:0000313" key="1">
    <source>
        <dbReference type="EMBL" id="EDL98262.1"/>
    </source>
</evidence>
<dbReference type="Proteomes" id="UP000234681">
    <property type="component" value="Chromosome 17"/>
</dbReference>
<dbReference type="AlphaFoldDB" id="A6J7B2"/>